<gene>
    <name evidence="1" type="ORF">CKAH01_18786</name>
</gene>
<keyword evidence="2" id="KW-1185">Reference proteome</keyword>
<sequence length="138" mass="14854">MLPGETGLGNQATLAKIDKLRELNVGAIIPLPQITCRRGPEKGIIVSIIPRPDADETLKAKLLQFKRHLSSIDGSDLASVFEEANIAMGIRMGAEEKDVGSSAFSQDILKIEISGPDQQHLTVIDVPGIFRVSTPGRL</sequence>
<evidence type="ECO:0000313" key="1">
    <source>
        <dbReference type="EMBL" id="KAK2738282.1"/>
    </source>
</evidence>
<proteinExistence type="predicted"/>
<comment type="caution">
    <text evidence="1">The sequence shown here is derived from an EMBL/GenBank/DDBJ whole genome shotgun (WGS) entry which is preliminary data.</text>
</comment>
<protein>
    <submittedName>
        <fullName evidence="1">Interferon-induced GTP-binding protein Mx1</fullName>
    </submittedName>
</protein>
<dbReference type="Proteomes" id="UP001281614">
    <property type="component" value="Unassembled WGS sequence"/>
</dbReference>
<dbReference type="SUPFAM" id="SSF52540">
    <property type="entry name" value="P-loop containing nucleoside triphosphate hydrolases"/>
    <property type="match status" value="1"/>
</dbReference>
<organism evidence="1 2">
    <name type="scientific">Colletotrichum kahawae</name>
    <name type="common">Coffee berry disease fungus</name>
    <dbReference type="NCBI Taxonomy" id="34407"/>
    <lineage>
        <taxon>Eukaryota</taxon>
        <taxon>Fungi</taxon>
        <taxon>Dikarya</taxon>
        <taxon>Ascomycota</taxon>
        <taxon>Pezizomycotina</taxon>
        <taxon>Sordariomycetes</taxon>
        <taxon>Hypocreomycetidae</taxon>
        <taxon>Glomerellales</taxon>
        <taxon>Glomerellaceae</taxon>
        <taxon>Colletotrichum</taxon>
        <taxon>Colletotrichum gloeosporioides species complex</taxon>
    </lineage>
</organism>
<name>A0AAE0D390_COLKA</name>
<reference evidence="1" key="1">
    <citation type="submission" date="2023-02" db="EMBL/GenBank/DDBJ databases">
        <title>Colletotrichum kahawae CIFC_Que2 genome sequencing and assembly.</title>
        <authorList>
            <person name="Baroncelli R."/>
        </authorList>
    </citation>
    <scope>NUCLEOTIDE SEQUENCE</scope>
    <source>
        <strain evidence="1">CIFC_Que2</strain>
    </source>
</reference>
<evidence type="ECO:0000313" key="2">
    <source>
        <dbReference type="Proteomes" id="UP001281614"/>
    </source>
</evidence>
<accession>A0AAE0D390</accession>
<dbReference type="EMBL" id="VYYT01000386">
    <property type="protein sequence ID" value="KAK2738282.1"/>
    <property type="molecule type" value="Genomic_DNA"/>
</dbReference>
<dbReference type="InterPro" id="IPR027417">
    <property type="entry name" value="P-loop_NTPase"/>
</dbReference>
<dbReference type="Gene3D" id="3.40.50.300">
    <property type="entry name" value="P-loop containing nucleotide triphosphate hydrolases"/>
    <property type="match status" value="1"/>
</dbReference>
<dbReference type="AlphaFoldDB" id="A0AAE0D390"/>